<accession>A0A103ZII7</accession>
<evidence type="ECO:0000256" key="1">
    <source>
        <dbReference type="ARBA" id="ARBA00004196"/>
    </source>
</evidence>
<comment type="subcellular location">
    <subcellularLocation>
        <location evidence="1">Cell envelope</location>
    </subcellularLocation>
</comment>
<dbReference type="EMBL" id="LOYH01000062">
    <property type="protein sequence ID" value="KVK80107.1"/>
    <property type="molecule type" value="Genomic_DNA"/>
</dbReference>
<proteinExistence type="predicted"/>
<gene>
    <name evidence="6" type="ORF">WS90_01860</name>
</gene>
<dbReference type="GO" id="GO:0030313">
    <property type="term" value="C:cell envelope"/>
    <property type="evidence" value="ECO:0007669"/>
    <property type="project" value="UniProtKB-SubCell"/>
</dbReference>
<feature type="transmembrane region" description="Helical" evidence="4">
    <location>
        <begin position="109"/>
        <end position="130"/>
    </location>
</feature>
<keyword evidence="4" id="KW-0812">Transmembrane</keyword>
<evidence type="ECO:0000313" key="6">
    <source>
        <dbReference type="EMBL" id="KVK80107.1"/>
    </source>
</evidence>
<dbReference type="InterPro" id="IPR013766">
    <property type="entry name" value="Thioredoxin_domain"/>
</dbReference>
<feature type="transmembrane region" description="Helical" evidence="4">
    <location>
        <begin position="73"/>
        <end position="97"/>
    </location>
</feature>
<feature type="transmembrane region" description="Helical" evidence="4">
    <location>
        <begin position="6"/>
        <end position="28"/>
    </location>
</feature>
<sequence>MLSIGPFSIRVVAVAVAALLAWLVARFVQRRPPDGQHKTASSLILDTLLLGLIAARIGYVAQWWHEYAAAPRAIVALGDGGFDWRIGLAAGIVFAGWRLRRLPALRRPVMAGMLAGLAAWGIAQGTLATLQHGAPPLAALRLEALDATPVPVQRFAGKPVVVNLWATWCPPCQREMPILAQAQQDHPGMTVLMVNQGEDAQAVRAFLEQKGLRFDHVLLDRTLHAMQAYGSRGLPTTLFFDANGNLVESHMGEITAARLKDAVADRFGQ</sequence>
<keyword evidence="4" id="KW-1133">Transmembrane helix</keyword>
<name>A0A103ZII7_BURCE</name>
<dbReference type="Pfam" id="PF01790">
    <property type="entry name" value="LGT"/>
    <property type="match status" value="1"/>
</dbReference>
<dbReference type="InterPro" id="IPR050553">
    <property type="entry name" value="Thioredoxin_ResA/DsbE_sf"/>
</dbReference>
<dbReference type="GO" id="GO:0005886">
    <property type="term" value="C:plasma membrane"/>
    <property type="evidence" value="ECO:0007669"/>
    <property type="project" value="InterPro"/>
</dbReference>
<reference evidence="6 7" key="1">
    <citation type="submission" date="2015-11" db="EMBL/GenBank/DDBJ databases">
        <title>Expanding the genomic diversity of Burkholderia species for the development of highly accurate diagnostics.</title>
        <authorList>
            <person name="Sahl J."/>
            <person name="Keim P."/>
            <person name="Wagner D."/>
        </authorList>
    </citation>
    <scope>NUCLEOTIDE SEQUENCE [LARGE SCALE GENOMIC DNA]</scope>
    <source>
        <strain evidence="6 7">MSMB1302</strain>
    </source>
</reference>
<dbReference type="GO" id="GO:0017004">
    <property type="term" value="P:cytochrome complex assembly"/>
    <property type="evidence" value="ECO:0007669"/>
    <property type="project" value="UniProtKB-KW"/>
</dbReference>
<dbReference type="AlphaFoldDB" id="A0A103ZII7"/>
<dbReference type="RefSeq" id="WP_059730446.1">
    <property type="nucleotide sequence ID" value="NZ_LOYH01000062.1"/>
</dbReference>
<evidence type="ECO:0000313" key="7">
    <source>
        <dbReference type="Proteomes" id="UP000069001"/>
    </source>
</evidence>
<dbReference type="InterPro" id="IPR017937">
    <property type="entry name" value="Thioredoxin_CS"/>
</dbReference>
<keyword evidence="2" id="KW-0201">Cytochrome c-type biogenesis</keyword>
<evidence type="ECO:0000256" key="2">
    <source>
        <dbReference type="ARBA" id="ARBA00022748"/>
    </source>
</evidence>
<evidence type="ECO:0000256" key="4">
    <source>
        <dbReference type="SAM" id="Phobius"/>
    </source>
</evidence>
<dbReference type="Proteomes" id="UP000069001">
    <property type="component" value="Unassembled WGS sequence"/>
</dbReference>
<dbReference type="InterPro" id="IPR001640">
    <property type="entry name" value="Lgt"/>
</dbReference>
<dbReference type="InterPro" id="IPR013740">
    <property type="entry name" value="Redoxin"/>
</dbReference>
<feature type="transmembrane region" description="Helical" evidence="4">
    <location>
        <begin position="40"/>
        <end position="61"/>
    </location>
</feature>
<keyword evidence="4" id="KW-0472">Membrane</keyword>
<dbReference type="PANTHER" id="PTHR42852">
    <property type="entry name" value="THIOL:DISULFIDE INTERCHANGE PROTEIN DSBE"/>
    <property type="match status" value="1"/>
</dbReference>
<dbReference type="PROSITE" id="PS00194">
    <property type="entry name" value="THIOREDOXIN_1"/>
    <property type="match status" value="1"/>
</dbReference>
<protein>
    <submittedName>
        <fullName evidence="6">Redoxin</fullName>
    </submittedName>
</protein>
<organism evidence="6 7">
    <name type="scientific">Burkholderia cepacia</name>
    <name type="common">Pseudomonas cepacia</name>
    <dbReference type="NCBI Taxonomy" id="292"/>
    <lineage>
        <taxon>Bacteria</taxon>
        <taxon>Pseudomonadati</taxon>
        <taxon>Pseudomonadota</taxon>
        <taxon>Betaproteobacteria</taxon>
        <taxon>Burkholderiales</taxon>
        <taxon>Burkholderiaceae</taxon>
        <taxon>Burkholderia</taxon>
        <taxon>Burkholderia cepacia complex</taxon>
    </lineage>
</organism>
<keyword evidence="3" id="KW-0676">Redox-active center</keyword>
<dbReference type="Pfam" id="PF08534">
    <property type="entry name" value="Redoxin"/>
    <property type="match status" value="1"/>
</dbReference>
<comment type="caution">
    <text evidence="6">The sequence shown here is derived from an EMBL/GenBank/DDBJ whole genome shotgun (WGS) entry which is preliminary data.</text>
</comment>
<dbReference type="CDD" id="cd02966">
    <property type="entry name" value="TlpA_like_family"/>
    <property type="match status" value="1"/>
</dbReference>
<dbReference type="InterPro" id="IPR036249">
    <property type="entry name" value="Thioredoxin-like_sf"/>
</dbReference>
<evidence type="ECO:0000259" key="5">
    <source>
        <dbReference type="PROSITE" id="PS51352"/>
    </source>
</evidence>
<dbReference type="PANTHER" id="PTHR42852:SF18">
    <property type="entry name" value="CHROMOSOME UNDETERMINED SCAFFOLD_47, WHOLE GENOME SHOTGUN SEQUENCE"/>
    <property type="match status" value="1"/>
</dbReference>
<dbReference type="Gene3D" id="3.40.30.10">
    <property type="entry name" value="Glutaredoxin"/>
    <property type="match status" value="1"/>
</dbReference>
<dbReference type="GO" id="GO:0008961">
    <property type="term" value="F:phosphatidylglycerol-prolipoprotein diacylglyceryl transferase activity"/>
    <property type="evidence" value="ECO:0007669"/>
    <property type="project" value="InterPro"/>
</dbReference>
<evidence type="ECO:0000256" key="3">
    <source>
        <dbReference type="ARBA" id="ARBA00023284"/>
    </source>
</evidence>
<dbReference type="GO" id="GO:0015036">
    <property type="term" value="F:disulfide oxidoreductase activity"/>
    <property type="evidence" value="ECO:0007669"/>
    <property type="project" value="UniProtKB-ARBA"/>
</dbReference>
<dbReference type="SUPFAM" id="SSF52833">
    <property type="entry name" value="Thioredoxin-like"/>
    <property type="match status" value="1"/>
</dbReference>
<dbReference type="GO" id="GO:0042158">
    <property type="term" value="P:lipoprotein biosynthetic process"/>
    <property type="evidence" value="ECO:0007669"/>
    <property type="project" value="InterPro"/>
</dbReference>
<feature type="domain" description="Thioredoxin" evidence="5">
    <location>
        <begin position="128"/>
        <end position="268"/>
    </location>
</feature>
<dbReference type="PROSITE" id="PS51352">
    <property type="entry name" value="THIOREDOXIN_2"/>
    <property type="match status" value="1"/>
</dbReference>